<organism evidence="1 2">
    <name type="scientific">Bifidobacterium actinocoloniiforme DSM 22766</name>
    <dbReference type="NCBI Taxonomy" id="1437605"/>
    <lineage>
        <taxon>Bacteria</taxon>
        <taxon>Bacillati</taxon>
        <taxon>Actinomycetota</taxon>
        <taxon>Actinomycetes</taxon>
        <taxon>Bifidobacteriales</taxon>
        <taxon>Bifidobacteriaceae</taxon>
        <taxon>Bifidobacterium</taxon>
    </lineage>
</organism>
<dbReference type="KEGG" id="bact:AB656_05495"/>
<proteinExistence type="predicted"/>
<dbReference type="PATRIC" id="fig|1437605.7.peg.1133"/>
<sequence>MQAPIAERIINALTAGQPPQTVARKVGVPLDFVSLVTEQARRSGRLNYYELAAGNCGSGPGCDPDPDSLVCASCPILPAAVRRQQSPWARLRARIRQSPSEDR</sequence>
<evidence type="ECO:0000313" key="2">
    <source>
        <dbReference type="Proteomes" id="UP000029015"/>
    </source>
</evidence>
<dbReference type="STRING" id="1437605.AB656_05495"/>
<dbReference type="AlphaFoldDB" id="A0A086Z2I2"/>
<accession>A0A086Z2I2</accession>
<keyword evidence="2" id="KW-1185">Reference proteome</keyword>
<comment type="caution">
    <text evidence="1">The sequence shown here is derived from an EMBL/GenBank/DDBJ whole genome shotgun (WGS) entry which is preliminary data.</text>
</comment>
<evidence type="ECO:0000313" key="1">
    <source>
        <dbReference type="EMBL" id="KFI40732.1"/>
    </source>
</evidence>
<protein>
    <submittedName>
        <fullName evidence="1">Uncharacterized protein</fullName>
    </submittedName>
</protein>
<name>A0A086Z2I2_9BIFI</name>
<gene>
    <name evidence="1" type="ORF">BACT_1439</name>
</gene>
<dbReference type="Proteomes" id="UP000029015">
    <property type="component" value="Unassembled WGS sequence"/>
</dbReference>
<dbReference type="EMBL" id="JGYK01000001">
    <property type="protein sequence ID" value="KFI40732.1"/>
    <property type="molecule type" value="Genomic_DNA"/>
</dbReference>
<reference evidence="1 2" key="1">
    <citation type="submission" date="2014-03" db="EMBL/GenBank/DDBJ databases">
        <title>Genomics of Bifidobacteria.</title>
        <authorList>
            <person name="Ventura M."/>
            <person name="Milani C."/>
            <person name="Lugli G.A."/>
        </authorList>
    </citation>
    <scope>NUCLEOTIDE SEQUENCE [LARGE SCALE GENOMIC DNA]</scope>
    <source>
        <strain evidence="1 2">DSM 22766</strain>
    </source>
</reference>